<keyword evidence="7 14" id="KW-0552">Olfaction</keyword>
<keyword evidence="12 13" id="KW-0807">Transducer</keyword>
<evidence type="ECO:0000313" key="17">
    <source>
        <dbReference type="RefSeq" id="XP_054849977.1"/>
    </source>
</evidence>
<dbReference type="Pfam" id="PF13853">
    <property type="entry name" value="7tm_4"/>
    <property type="match status" value="1"/>
</dbReference>
<evidence type="ECO:0000256" key="7">
    <source>
        <dbReference type="ARBA" id="ARBA00022725"/>
    </source>
</evidence>
<dbReference type="GO" id="GO:0004984">
    <property type="term" value="F:olfactory receptor activity"/>
    <property type="evidence" value="ECO:0007669"/>
    <property type="project" value="InterPro"/>
</dbReference>
<dbReference type="Proteomes" id="UP001190640">
    <property type="component" value="Chromosome 12"/>
</dbReference>
<dbReference type="GO" id="GO:0005886">
    <property type="term" value="C:plasma membrane"/>
    <property type="evidence" value="ECO:0007669"/>
    <property type="project" value="UniProtKB-SubCell"/>
</dbReference>
<evidence type="ECO:0000256" key="12">
    <source>
        <dbReference type="ARBA" id="ARBA00023224"/>
    </source>
</evidence>
<evidence type="ECO:0000256" key="4">
    <source>
        <dbReference type="ARBA" id="ARBA00022475"/>
    </source>
</evidence>
<evidence type="ECO:0000256" key="3">
    <source>
        <dbReference type="ARBA" id="ARBA00010663"/>
    </source>
</evidence>
<dbReference type="FunFam" id="1.20.1070.10:FF:000037">
    <property type="entry name" value="Olfactory receptor"/>
    <property type="match status" value="1"/>
</dbReference>
<feature type="transmembrane region" description="Helical" evidence="14">
    <location>
        <begin position="244"/>
        <end position="266"/>
    </location>
</feature>
<dbReference type="PROSITE" id="PS00237">
    <property type="entry name" value="G_PROTEIN_RECEP_F1_1"/>
    <property type="match status" value="1"/>
</dbReference>
<dbReference type="GO" id="GO:0004930">
    <property type="term" value="F:G protein-coupled receptor activity"/>
    <property type="evidence" value="ECO:0007669"/>
    <property type="project" value="UniProtKB-KW"/>
</dbReference>
<dbReference type="PROSITE" id="PS50262">
    <property type="entry name" value="G_PROTEIN_RECEP_F1_2"/>
    <property type="match status" value="1"/>
</dbReference>
<evidence type="ECO:0000256" key="5">
    <source>
        <dbReference type="ARBA" id="ARBA00022606"/>
    </source>
</evidence>
<reference evidence="17" key="1">
    <citation type="submission" date="2025-08" db="UniProtKB">
        <authorList>
            <consortium name="RefSeq"/>
        </authorList>
    </citation>
    <scope>IDENTIFICATION</scope>
    <source>
        <tissue evidence="17">Blood</tissue>
    </source>
</reference>
<accession>A0AA97LF64</accession>
<keyword evidence="10 14" id="KW-0472">Membrane</keyword>
<evidence type="ECO:0000259" key="15">
    <source>
        <dbReference type="PROSITE" id="PS50262"/>
    </source>
</evidence>
<dbReference type="PANTHER" id="PTHR26452">
    <property type="entry name" value="OLFACTORY RECEPTOR"/>
    <property type="match status" value="1"/>
</dbReference>
<feature type="transmembrane region" description="Helical" evidence="14">
    <location>
        <begin position="287"/>
        <end position="308"/>
    </location>
</feature>
<gene>
    <name evidence="17" type="primary">LOC129339422</name>
</gene>
<keyword evidence="5 14" id="KW-0716">Sensory transduction</keyword>
<dbReference type="AlphaFoldDB" id="A0AA97LF64"/>
<comment type="subcellular location">
    <subcellularLocation>
        <location evidence="2 14">Cell membrane</location>
        <topology evidence="2 14">Multi-pass membrane protein</topology>
    </subcellularLocation>
</comment>
<dbReference type="KEGG" id="emc:129339422"/>
<keyword evidence="11 13" id="KW-0675">Receptor</keyword>
<dbReference type="PRINTS" id="PR00237">
    <property type="entry name" value="GPCRRHODOPSN"/>
</dbReference>
<comment type="similarity">
    <text evidence="3 13">Belongs to the G-protein coupled receptor 1 family.</text>
</comment>
<evidence type="ECO:0000256" key="13">
    <source>
        <dbReference type="RuleBase" id="RU000688"/>
    </source>
</evidence>
<dbReference type="SUPFAM" id="SSF81321">
    <property type="entry name" value="Family A G protein-coupled receptor-like"/>
    <property type="match status" value="1"/>
</dbReference>
<evidence type="ECO:0000256" key="1">
    <source>
        <dbReference type="ARBA" id="ARBA00002936"/>
    </source>
</evidence>
<dbReference type="FunFam" id="1.10.1220.70:FF:000001">
    <property type="entry name" value="Olfactory receptor"/>
    <property type="match status" value="1"/>
</dbReference>
<evidence type="ECO:0000256" key="14">
    <source>
        <dbReference type="RuleBase" id="RU363047"/>
    </source>
</evidence>
<proteinExistence type="inferred from homology"/>
<dbReference type="GeneID" id="129339422"/>
<evidence type="ECO:0000256" key="6">
    <source>
        <dbReference type="ARBA" id="ARBA00022692"/>
    </source>
</evidence>
<protein>
    <recommendedName>
        <fullName evidence="14">Olfactory receptor</fullName>
    </recommendedName>
</protein>
<sequence>MHERAQFLSSSGSRSLEHSVRQAKKRWCKSHTSSHFNEDSDSTEFSDTTEDMSNISIITDFLLLGFSDVQELQVLHFVCFLGVYLAIFMGNFLIIALIALNTHLHTPMYFFLVNLSIIDLGSISITLPRSMANDLMNRTQILYSECVAQVFFFTSFLSTNVFLLTVMAYDRYTAICQPLHYSSLMGKRACFEKASGAWTAGFLNAAIQTWATFSTPFCSHTVHQFCEIPQLLRMSCSGFNFNEYAAIVFTSLFGFGCFVFIIASYVKIFSTVLRMPSLEGRQKAFSTCLPHLAVVSLFFCSAFFAYLLPTSSIDQKFTVIYTILPPMLNPVIYSMRNKDVKTALWKLFDGNFLTGSQNFHF</sequence>
<organism evidence="16 17">
    <name type="scientific">Eublepharis macularius</name>
    <name type="common">Leopard gecko</name>
    <name type="synonym">Cyrtodactylus macularius</name>
    <dbReference type="NCBI Taxonomy" id="481883"/>
    <lineage>
        <taxon>Eukaryota</taxon>
        <taxon>Metazoa</taxon>
        <taxon>Chordata</taxon>
        <taxon>Craniata</taxon>
        <taxon>Vertebrata</taxon>
        <taxon>Euteleostomi</taxon>
        <taxon>Lepidosauria</taxon>
        <taxon>Squamata</taxon>
        <taxon>Bifurcata</taxon>
        <taxon>Gekkota</taxon>
        <taxon>Eublepharidae</taxon>
        <taxon>Eublepharinae</taxon>
        <taxon>Eublepharis</taxon>
    </lineage>
</organism>
<dbReference type="RefSeq" id="XP_054849977.1">
    <property type="nucleotide sequence ID" value="XM_054994002.1"/>
</dbReference>
<dbReference type="InterPro" id="IPR050516">
    <property type="entry name" value="Olfactory_GPCR"/>
</dbReference>
<evidence type="ECO:0000256" key="8">
    <source>
        <dbReference type="ARBA" id="ARBA00022989"/>
    </source>
</evidence>
<feature type="transmembrane region" description="Helical" evidence="14">
    <location>
        <begin position="74"/>
        <end position="100"/>
    </location>
</feature>
<feature type="domain" description="G-protein coupled receptors family 1 profile" evidence="15">
    <location>
        <begin position="90"/>
        <end position="333"/>
    </location>
</feature>
<keyword evidence="6 13" id="KW-0812">Transmembrane</keyword>
<evidence type="ECO:0000256" key="2">
    <source>
        <dbReference type="ARBA" id="ARBA00004651"/>
    </source>
</evidence>
<evidence type="ECO:0000313" key="16">
    <source>
        <dbReference type="Proteomes" id="UP001190640"/>
    </source>
</evidence>
<name>A0AA97LF64_EUBMA</name>
<feature type="transmembrane region" description="Helical" evidence="14">
    <location>
        <begin position="106"/>
        <end position="127"/>
    </location>
</feature>
<feature type="transmembrane region" description="Helical" evidence="14">
    <location>
        <begin position="147"/>
        <end position="169"/>
    </location>
</feature>
<dbReference type="InterPro" id="IPR017452">
    <property type="entry name" value="GPCR_Rhodpsn_7TM"/>
</dbReference>
<evidence type="ECO:0000256" key="9">
    <source>
        <dbReference type="ARBA" id="ARBA00023040"/>
    </source>
</evidence>
<dbReference type="CDD" id="cd15227">
    <property type="entry name" value="7tmA_OR14-like"/>
    <property type="match status" value="1"/>
</dbReference>
<keyword evidence="4 14" id="KW-1003">Cell membrane</keyword>
<comment type="function">
    <text evidence="1">Odorant receptor.</text>
</comment>
<dbReference type="Gene3D" id="1.20.1070.10">
    <property type="entry name" value="Rhodopsin 7-helix transmembrane proteins"/>
    <property type="match status" value="1"/>
</dbReference>
<keyword evidence="8 14" id="KW-1133">Transmembrane helix</keyword>
<keyword evidence="16" id="KW-1185">Reference proteome</keyword>
<evidence type="ECO:0000256" key="11">
    <source>
        <dbReference type="ARBA" id="ARBA00023170"/>
    </source>
</evidence>
<evidence type="ECO:0000256" key="10">
    <source>
        <dbReference type="ARBA" id="ARBA00023136"/>
    </source>
</evidence>
<dbReference type="InterPro" id="IPR000276">
    <property type="entry name" value="GPCR_Rhodpsn"/>
</dbReference>
<keyword evidence="9 13" id="KW-0297">G-protein coupled receptor</keyword>
<dbReference type="PRINTS" id="PR00245">
    <property type="entry name" value="OLFACTORYR"/>
</dbReference>
<dbReference type="InterPro" id="IPR000725">
    <property type="entry name" value="Olfact_rcpt"/>
</dbReference>